<feature type="transmembrane region" description="Helical" evidence="7">
    <location>
        <begin position="449"/>
        <end position="468"/>
    </location>
</feature>
<keyword evidence="6 7" id="KW-0472">Membrane</keyword>
<evidence type="ECO:0000256" key="7">
    <source>
        <dbReference type="SAM" id="Phobius"/>
    </source>
</evidence>
<dbReference type="GO" id="GO:0016757">
    <property type="term" value="F:glycosyltransferase activity"/>
    <property type="evidence" value="ECO:0007669"/>
    <property type="project" value="UniProtKB-KW"/>
</dbReference>
<dbReference type="PANTHER" id="PTHR43867:SF2">
    <property type="entry name" value="CELLULOSE SYNTHASE CATALYTIC SUBUNIT A [UDP-FORMING]"/>
    <property type="match status" value="1"/>
</dbReference>
<evidence type="ECO:0000256" key="1">
    <source>
        <dbReference type="ARBA" id="ARBA00004141"/>
    </source>
</evidence>
<dbReference type="InterPro" id="IPR050321">
    <property type="entry name" value="Glycosyltr_2/OpgH_subfam"/>
</dbReference>
<dbReference type="STRING" id="486698.AWC22_00790"/>
<feature type="transmembrane region" description="Helical" evidence="7">
    <location>
        <begin position="475"/>
        <end position="493"/>
    </location>
</feature>
<evidence type="ECO:0008006" key="10">
    <source>
        <dbReference type="Google" id="ProtNLM"/>
    </source>
</evidence>
<name>A0A1X2B059_9MYCO</name>
<feature type="transmembrane region" description="Helical" evidence="7">
    <location>
        <begin position="405"/>
        <end position="429"/>
    </location>
</feature>
<dbReference type="PANTHER" id="PTHR43867">
    <property type="entry name" value="CELLULOSE SYNTHASE CATALYTIC SUBUNIT A [UDP-FORMING]"/>
    <property type="match status" value="1"/>
</dbReference>
<evidence type="ECO:0000256" key="5">
    <source>
        <dbReference type="ARBA" id="ARBA00022989"/>
    </source>
</evidence>
<feature type="transmembrane region" description="Helical" evidence="7">
    <location>
        <begin position="88"/>
        <end position="104"/>
    </location>
</feature>
<dbReference type="InterPro" id="IPR029044">
    <property type="entry name" value="Nucleotide-diphossugar_trans"/>
</dbReference>
<accession>A0A1X2B059</accession>
<organism evidence="8 9">
    <name type="scientific">Mycobacterium riyadhense</name>
    <dbReference type="NCBI Taxonomy" id="486698"/>
    <lineage>
        <taxon>Bacteria</taxon>
        <taxon>Bacillati</taxon>
        <taxon>Actinomycetota</taxon>
        <taxon>Actinomycetes</taxon>
        <taxon>Mycobacteriales</taxon>
        <taxon>Mycobacteriaceae</taxon>
        <taxon>Mycobacterium</taxon>
    </lineage>
</organism>
<evidence type="ECO:0000313" key="9">
    <source>
        <dbReference type="Proteomes" id="UP000193087"/>
    </source>
</evidence>
<comment type="subcellular location">
    <subcellularLocation>
        <location evidence="1">Membrane</location>
        <topology evidence="1">Multi-pass membrane protein</topology>
    </subcellularLocation>
</comment>
<dbReference type="SUPFAM" id="SSF53448">
    <property type="entry name" value="Nucleotide-diphospho-sugar transferases"/>
    <property type="match status" value="1"/>
</dbReference>
<keyword evidence="9" id="KW-1185">Reference proteome</keyword>
<dbReference type="Gene3D" id="3.90.550.10">
    <property type="entry name" value="Spore Coat Polysaccharide Biosynthesis Protein SpsA, Chain A"/>
    <property type="match status" value="1"/>
</dbReference>
<dbReference type="Proteomes" id="UP000193087">
    <property type="component" value="Unassembled WGS sequence"/>
</dbReference>
<evidence type="ECO:0000256" key="2">
    <source>
        <dbReference type="ARBA" id="ARBA00022676"/>
    </source>
</evidence>
<protein>
    <recommendedName>
        <fullName evidence="10">Beta-monoglucosyldiacylglycerol synthase</fullName>
    </recommendedName>
</protein>
<keyword evidence="2" id="KW-0328">Glycosyltransferase</keyword>
<keyword evidence="5 7" id="KW-1133">Transmembrane helix</keyword>
<evidence type="ECO:0000256" key="4">
    <source>
        <dbReference type="ARBA" id="ARBA00022692"/>
    </source>
</evidence>
<gene>
    <name evidence="8" type="ORF">AWC22_00790</name>
</gene>
<evidence type="ECO:0000256" key="6">
    <source>
        <dbReference type="ARBA" id="ARBA00023136"/>
    </source>
</evidence>
<evidence type="ECO:0000256" key="3">
    <source>
        <dbReference type="ARBA" id="ARBA00022679"/>
    </source>
</evidence>
<reference evidence="8 9" key="1">
    <citation type="submission" date="2016-01" db="EMBL/GenBank/DDBJ databases">
        <title>The new phylogeny of the genus Mycobacterium.</title>
        <authorList>
            <person name="Tarcisio F."/>
            <person name="Conor M."/>
            <person name="Antonella G."/>
            <person name="Elisabetta G."/>
            <person name="Giulia F.S."/>
            <person name="Sara T."/>
            <person name="Anna F."/>
            <person name="Clotilde B."/>
            <person name="Roberto B."/>
            <person name="Veronica D.S."/>
            <person name="Fabio R."/>
            <person name="Monica P."/>
            <person name="Olivier J."/>
            <person name="Enrico T."/>
            <person name="Nicola S."/>
        </authorList>
    </citation>
    <scope>NUCLEOTIDE SEQUENCE [LARGE SCALE GENOMIC DNA]</scope>
    <source>
        <strain evidence="8 9">DSM 45176</strain>
    </source>
</reference>
<dbReference type="Pfam" id="PF13641">
    <property type="entry name" value="Glyco_tranf_2_3"/>
    <property type="match status" value="1"/>
</dbReference>
<dbReference type="OrthoDB" id="7431422at2"/>
<comment type="caution">
    <text evidence="8">The sequence shown here is derived from an EMBL/GenBank/DDBJ whole genome shotgun (WGS) entry which is preliminary data.</text>
</comment>
<proteinExistence type="predicted"/>
<evidence type="ECO:0000313" key="8">
    <source>
        <dbReference type="EMBL" id="ORW56987.1"/>
    </source>
</evidence>
<sequence>MTLPSEELSVATASASASDSRNAALSASPRLATTGTVDLAGLHSLPVWQQNQVFADSEAEVAHAIVHDLADNNPEMAARYGIRGWQKLAGLSSAAFGVIAALLAPSVLLLALLGITSGIVLITFILSVAGLLRSRAGSARRQLVPELADEQLPTYTVLVPAYREEEVIGAMVKCLAKLDYPPQRLEVLLLVERGDIGTQRAIAAAGPPAYMRVLQVPSGPPRTKPRSCNAGLLVANGELLTIFDAEDRPEPDQLRRAAAVFAANSTDLACVQAELRTGNERTNLLTHCFGVEYALRSRLILPGLVALGVPFPPCGTSNHFRTQVVRDVGGWDAWNVSEDADLGMRLHALGYRMTTVDSVTFTDATDRLRDWIWQRTRWHKGYLLTALIHTRAPLDTVQRFGVRGLVGLMTVVLGTPLQFLVQPVISALGISGSLGFRGLIHAVYADTNVISAIQFATLLIWLIAAYLACVKPRRIHLLVVAALPVYWLAHWFAAWRALYQLVTAPFVWEKTAHHANGATESATVTASPGHCESTSRLTGICGHGN</sequence>
<dbReference type="GO" id="GO:0016020">
    <property type="term" value="C:membrane"/>
    <property type="evidence" value="ECO:0007669"/>
    <property type="project" value="UniProtKB-SubCell"/>
</dbReference>
<keyword evidence="4 7" id="KW-0812">Transmembrane</keyword>
<dbReference type="AlphaFoldDB" id="A0A1X2B059"/>
<dbReference type="EMBL" id="LQPQ01000253">
    <property type="protein sequence ID" value="ORW56987.1"/>
    <property type="molecule type" value="Genomic_DNA"/>
</dbReference>
<feature type="transmembrane region" description="Helical" evidence="7">
    <location>
        <begin position="110"/>
        <end position="132"/>
    </location>
</feature>
<keyword evidence="3" id="KW-0808">Transferase</keyword>